<evidence type="ECO:0000256" key="1">
    <source>
        <dbReference type="ARBA" id="ARBA00022801"/>
    </source>
</evidence>
<dbReference type="InterPro" id="IPR036514">
    <property type="entry name" value="SGNH_hydro_sf"/>
</dbReference>
<dbReference type="Proteomes" id="UP000594042">
    <property type="component" value="Chromosome"/>
</dbReference>
<dbReference type="EMBL" id="AP023322">
    <property type="protein sequence ID" value="BCI64361.1"/>
    <property type="molecule type" value="Genomic_DNA"/>
</dbReference>
<accession>A0A7G1I118</accession>
<dbReference type="InterPro" id="IPR005181">
    <property type="entry name" value="SASA"/>
</dbReference>
<dbReference type="PANTHER" id="PTHR22901">
    <property type="entry name" value="SIALATE O-ACETYLESTERASE"/>
    <property type="match status" value="1"/>
</dbReference>
<dbReference type="PANTHER" id="PTHR22901:SF0">
    <property type="entry name" value="SIALATE O-ACETYLESTERASE"/>
    <property type="match status" value="1"/>
</dbReference>
<protein>
    <submittedName>
        <fullName evidence="3">9-O-acetylesterase</fullName>
    </submittedName>
</protein>
<keyword evidence="4" id="KW-1185">Reference proteome</keyword>
<gene>
    <name evidence="3" type="ORF">Cop2CBH44_27140</name>
</gene>
<reference evidence="4" key="1">
    <citation type="submission" date="2020-07" db="EMBL/GenBank/DDBJ databases">
        <title>Complete genome sequencing of Coprobacter sp. strain 2CBH44.</title>
        <authorList>
            <person name="Sakamoto M."/>
            <person name="Murakami T."/>
            <person name="Mori H."/>
        </authorList>
    </citation>
    <scope>NUCLEOTIDE SEQUENCE [LARGE SCALE GENOMIC DNA]</scope>
    <source>
        <strain evidence="4">2CBH44</strain>
    </source>
</reference>
<feature type="domain" description="Sialate O-acetylesterase" evidence="2">
    <location>
        <begin position="283"/>
        <end position="397"/>
    </location>
</feature>
<evidence type="ECO:0000313" key="3">
    <source>
        <dbReference type="EMBL" id="BCI64361.1"/>
    </source>
</evidence>
<sequence length="505" mass="57046">MKVCFKVDRIFFLLFFSFSLIDLQAEVLLPSLISDNMVLKQKSKVALWGWDTPGTNVQVETGWNGKVYNAVAGADGKWSLNVSTPKAGGPFQIWIDGTNRVTLDNVMVGEVWFTSGQSNMGWSVAEEKNSENVLKNAKHDNIRLFHVPRQVSDRKEMKLRKQASWKSCDAKSVKHFSAMSYYFAVLLQEKLNVPVGIISASWAGTGIESWLSYDLQESDSKLRKSIERWNAWERAYSKDSAMYAEKMLVWQKDTARGIVNKPVKKPKSVHMLERPHCKPGALYNGMVYPCMPYTISGLIWYQGENSVEWADEYEYQLQNFIDSWRNGFRSDFPVLIGQLTNFNYPSAERAAIVRDAQLKAGEKDNTYVICTIEIGNPDDVHPNNKVPFGERFADAALNKVYGKAGLADYPIAEGAVKKGAEVVVKFKYAKGLWVKGDTLNDVSVYDANGHKMDVKTRIERNRLIIYGDNVRNAVKVSYAVDNDVKANLYNGDNLPAFPFTLSIKQ</sequence>
<proteinExistence type="predicted"/>
<dbReference type="SUPFAM" id="SSF52266">
    <property type="entry name" value="SGNH hydrolase"/>
    <property type="match status" value="1"/>
</dbReference>
<dbReference type="KEGG" id="copr:Cop2CBH44_27140"/>
<dbReference type="GO" id="GO:0005975">
    <property type="term" value="P:carbohydrate metabolic process"/>
    <property type="evidence" value="ECO:0007669"/>
    <property type="project" value="TreeGrafter"/>
</dbReference>
<evidence type="ECO:0000313" key="4">
    <source>
        <dbReference type="Proteomes" id="UP000594042"/>
    </source>
</evidence>
<evidence type="ECO:0000259" key="2">
    <source>
        <dbReference type="Pfam" id="PF03629"/>
    </source>
</evidence>
<organism evidence="3 4">
    <name type="scientific">Coprobacter secundus subsp. similis</name>
    <dbReference type="NCBI Taxonomy" id="2751153"/>
    <lineage>
        <taxon>Bacteria</taxon>
        <taxon>Pseudomonadati</taxon>
        <taxon>Bacteroidota</taxon>
        <taxon>Bacteroidia</taxon>
        <taxon>Bacteroidales</taxon>
        <taxon>Barnesiellaceae</taxon>
        <taxon>Coprobacter</taxon>
    </lineage>
</organism>
<name>A0A7G1I118_9BACT</name>
<dbReference type="Gene3D" id="3.40.50.1110">
    <property type="entry name" value="SGNH hydrolase"/>
    <property type="match status" value="1"/>
</dbReference>
<dbReference type="InterPro" id="IPR039329">
    <property type="entry name" value="SIAE"/>
</dbReference>
<keyword evidence="1" id="KW-0378">Hydrolase</keyword>
<dbReference type="Pfam" id="PF03629">
    <property type="entry name" value="SASA"/>
    <property type="match status" value="1"/>
</dbReference>
<dbReference type="AlphaFoldDB" id="A0A7G1I118"/>
<dbReference type="GO" id="GO:0001681">
    <property type="term" value="F:sialate O-acetylesterase activity"/>
    <property type="evidence" value="ECO:0007669"/>
    <property type="project" value="InterPro"/>
</dbReference>